<dbReference type="InterPro" id="IPR048361">
    <property type="entry name" value="Vps52_C"/>
</dbReference>
<evidence type="ECO:0000259" key="1">
    <source>
        <dbReference type="Pfam" id="PF20655"/>
    </source>
</evidence>
<name>A0AAD8GY27_9APIA</name>
<accession>A0AAD8GY27</accession>
<reference evidence="2" key="2">
    <citation type="submission" date="2023-05" db="EMBL/GenBank/DDBJ databases">
        <authorList>
            <person name="Schelkunov M.I."/>
        </authorList>
    </citation>
    <scope>NUCLEOTIDE SEQUENCE</scope>
    <source>
        <strain evidence="2">Hsosn_3</strain>
        <tissue evidence="2">Leaf</tissue>
    </source>
</reference>
<dbReference type="EMBL" id="JAUIZM010000011">
    <property type="protein sequence ID" value="KAK1356098.1"/>
    <property type="molecule type" value="Genomic_DNA"/>
</dbReference>
<dbReference type="GO" id="GO:0006896">
    <property type="term" value="P:Golgi to vacuole transport"/>
    <property type="evidence" value="ECO:0007669"/>
    <property type="project" value="TreeGrafter"/>
</dbReference>
<dbReference type="InterPro" id="IPR007258">
    <property type="entry name" value="Vps52"/>
</dbReference>
<gene>
    <name evidence="3" type="ORF">POM88_013101</name>
    <name evidence="2" type="ORF">POM88_049354</name>
</gene>
<dbReference type="AlphaFoldDB" id="A0AAD8GY27"/>
<proteinExistence type="predicted"/>
<dbReference type="GO" id="GO:0032456">
    <property type="term" value="P:endocytic recycling"/>
    <property type="evidence" value="ECO:0007669"/>
    <property type="project" value="TreeGrafter"/>
</dbReference>
<feature type="domain" description="Vps52 C-terminal" evidence="1">
    <location>
        <begin position="88"/>
        <end position="142"/>
    </location>
</feature>
<comment type="caution">
    <text evidence="2">The sequence shown here is derived from an EMBL/GenBank/DDBJ whole genome shotgun (WGS) entry which is preliminary data.</text>
</comment>
<protein>
    <recommendedName>
        <fullName evidence="1">Vps52 C-terminal domain-containing protein</fullName>
    </recommendedName>
</protein>
<dbReference type="Pfam" id="PF20655">
    <property type="entry name" value="Vps52_C"/>
    <property type="match status" value="1"/>
</dbReference>
<dbReference type="GO" id="GO:0000938">
    <property type="term" value="C:GARP complex"/>
    <property type="evidence" value="ECO:0007669"/>
    <property type="project" value="TreeGrafter"/>
</dbReference>
<organism evidence="2 4">
    <name type="scientific">Heracleum sosnowskyi</name>
    <dbReference type="NCBI Taxonomy" id="360622"/>
    <lineage>
        <taxon>Eukaryota</taxon>
        <taxon>Viridiplantae</taxon>
        <taxon>Streptophyta</taxon>
        <taxon>Embryophyta</taxon>
        <taxon>Tracheophyta</taxon>
        <taxon>Spermatophyta</taxon>
        <taxon>Magnoliopsida</taxon>
        <taxon>eudicotyledons</taxon>
        <taxon>Gunneridae</taxon>
        <taxon>Pentapetalae</taxon>
        <taxon>asterids</taxon>
        <taxon>campanulids</taxon>
        <taxon>Apiales</taxon>
        <taxon>Apiaceae</taxon>
        <taxon>Apioideae</taxon>
        <taxon>apioid superclade</taxon>
        <taxon>Tordylieae</taxon>
        <taxon>Tordyliinae</taxon>
        <taxon>Heracleum</taxon>
    </lineage>
</organism>
<evidence type="ECO:0000313" key="2">
    <source>
        <dbReference type="EMBL" id="KAK1356098.1"/>
    </source>
</evidence>
<evidence type="ECO:0000313" key="3">
    <source>
        <dbReference type="EMBL" id="KAK1394045.1"/>
    </source>
</evidence>
<dbReference type="GO" id="GO:0042147">
    <property type="term" value="P:retrograde transport, endosome to Golgi"/>
    <property type="evidence" value="ECO:0007669"/>
    <property type="project" value="TreeGrafter"/>
</dbReference>
<dbReference type="PANTHER" id="PTHR14190:SF7">
    <property type="entry name" value="VACUOLAR PROTEIN SORTING-ASSOCIATED PROTEIN 52 HOMOLOG"/>
    <property type="match status" value="1"/>
</dbReference>
<dbReference type="Proteomes" id="UP001237642">
    <property type="component" value="Unassembled WGS sequence"/>
</dbReference>
<dbReference type="GO" id="GO:0005829">
    <property type="term" value="C:cytosol"/>
    <property type="evidence" value="ECO:0007669"/>
    <property type="project" value="GOC"/>
</dbReference>
<sequence length="144" mass="16466">MGVEDSKFEINYPSTLKYVILENSENAAKVELYINRSTCFSSFSESQFTVIDDVFSILSRITNCYHLLPEKINPATTKKVNIGNHITIPSTPEANVKSLWEDDVHPHYVMRRYAEFTASLIHLNVEYGDGQLELNMERLRMAGC</sequence>
<dbReference type="PANTHER" id="PTHR14190">
    <property type="entry name" value="SUPPRESSOR OF ACTIN MUTATIONS 2/VACUOLAR PROTEIN SORTING 52"/>
    <property type="match status" value="1"/>
</dbReference>
<keyword evidence="4" id="KW-1185">Reference proteome</keyword>
<evidence type="ECO:0000313" key="4">
    <source>
        <dbReference type="Proteomes" id="UP001237642"/>
    </source>
</evidence>
<dbReference type="GO" id="GO:0019905">
    <property type="term" value="F:syntaxin binding"/>
    <property type="evidence" value="ECO:0007669"/>
    <property type="project" value="TreeGrafter"/>
</dbReference>
<dbReference type="EMBL" id="JAUIZM010000003">
    <property type="protein sequence ID" value="KAK1394045.1"/>
    <property type="molecule type" value="Genomic_DNA"/>
</dbReference>
<reference evidence="2" key="1">
    <citation type="submission" date="2023-02" db="EMBL/GenBank/DDBJ databases">
        <title>Genome of toxic invasive species Heracleum sosnowskyi carries increased number of genes despite the absence of recent whole-genome duplications.</title>
        <authorList>
            <person name="Schelkunov M."/>
            <person name="Shtratnikova V."/>
            <person name="Makarenko M."/>
            <person name="Klepikova A."/>
            <person name="Omelchenko D."/>
            <person name="Novikova G."/>
            <person name="Obukhova E."/>
            <person name="Bogdanov V."/>
            <person name="Penin A."/>
            <person name="Logacheva M."/>
        </authorList>
    </citation>
    <scope>NUCLEOTIDE SEQUENCE</scope>
    <source>
        <strain evidence="2">Hsosn_3</strain>
        <tissue evidence="2">Leaf</tissue>
    </source>
</reference>